<feature type="compositionally biased region" description="Basic and acidic residues" evidence="1">
    <location>
        <begin position="53"/>
        <end position="66"/>
    </location>
</feature>
<name>A0AAV1GJV5_XYRNO</name>
<protein>
    <submittedName>
        <fullName evidence="2">Uncharacterized protein</fullName>
    </submittedName>
</protein>
<gene>
    <name evidence="2" type="ORF">XNOV1_A024284</name>
</gene>
<sequence length="101" mass="11299">MGLAERGVLSFYRFTEKDGRACLLMPWDTMFSEKQQEQGLEGGGRGGSRRKKEKEEGGERTLEESGGHMSPLLLCAWVSQALVLNIDAEAGNEHRGWVVDW</sequence>
<evidence type="ECO:0000313" key="2">
    <source>
        <dbReference type="EMBL" id="CAJ1073354.1"/>
    </source>
</evidence>
<feature type="region of interest" description="Disordered" evidence="1">
    <location>
        <begin position="34"/>
        <end position="66"/>
    </location>
</feature>
<dbReference type="EMBL" id="OY660878">
    <property type="protein sequence ID" value="CAJ1073354.1"/>
    <property type="molecule type" value="Genomic_DNA"/>
</dbReference>
<organism evidence="2 3">
    <name type="scientific">Xyrichtys novacula</name>
    <name type="common">Pearly razorfish</name>
    <name type="synonym">Hemipteronotus novacula</name>
    <dbReference type="NCBI Taxonomy" id="13765"/>
    <lineage>
        <taxon>Eukaryota</taxon>
        <taxon>Metazoa</taxon>
        <taxon>Chordata</taxon>
        <taxon>Craniata</taxon>
        <taxon>Vertebrata</taxon>
        <taxon>Euteleostomi</taxon>
        <taxon>Actinopterygii</taxon>
        <taxon>Neopterygii</taxon>
        <taxon>Teleostei</taxon>
        <taxon>Neoteleostei</taxon>
        <taxon>Acanthomorphata</taxon>
        <taxon>Eupercaria</taxon>
        <taxon>Labriformes</taxon>
        <taxon>Labridae</taxon>
        <taxon>Xyrichtys</taxon>
    </lineage>
</organism>
<dbReference type="Proteomes" id="UP001178508">
    <property type="component" value="Chromosome 15"/>
</dbReference>
<proteinExistence type="predicted"/>
<accession>A0AAV1GJV5</accession>
<dbReference type="AlphaFoldDB" id="A0AAV1GJV5"/>
<keyword evidence="3" id="KW-1185">Reference proteome</keyword>
<evidence type="ECO:0000313" key="3">
    <source>
        <dbReference type="Proteomes" id="UP001178508"/>
    </source>
</evidence>
<evidence type="ECO:0000256" key="1">
    <source>
        <dbReference type="SAM" id="MobiDB-lite"/>
    </source>
</evidence>
<reference evidence="2" key="1">
    <citation type="submission" date="2023-08" db="EMBL/GenBank/DDBJ databases">
        <authorList>
            <person name="Alioto T."/>
            <person name="Alioto T."/>
            <person name="Gomez Garrido J."/>
        </authorList>
    </citation>
    <scope>NUCLEOTIDE SEQUENCE</scope>
</reference>